<dbReference type="RefSeq" id="XP_001712995.1">
    <property type="nucleotide sequence ID" value="XM_001712943.1"/>
</dbReference>
<dbReference type="InterPro" id="IPR027409">
    <property type="entry name" value="GroEL-like_apical_dom_sf"/>
</dbReference>
<protein>
    <submittedName>
        <fullName evidence="1">Uncharacterized protein</fullName>
    </submittedName>
</protein>
<dbReference type="SUPFAM" id="SSF52029">
    <property type="entry name" value="GroEL apical domain-like"/>
    <property type="match status" value="1"/>
</dbReference>
<accession>Q3LVY3</accession>
<proteinExistence type="predicted"/>
<organism evidence="1 2">
    <name type="scientific">Bigelowiella natans</name>
    <name type="common">Pedinomonas minutissima</name>
    <name type="synonym">Chlorarachnion sp. (strain CCMP621)</name>
    <dbReference type="NCBI Taxonomy" id="227086"/>
    <lineage>
        <taxon>Eukaryota</taxon>
        <taxon>Sar</taxon>
        <taxon>Rhizaria</taxon>
        <taxon>Cercozoa</taxon>
        <taxon>Chlorarachniophyceae</taxon>
        <taxon>Bigelowiella</taxon>
    </lineage>
</organism>
<dbReference type="InterPro" id="IPR027413">
    <property type="entry name" value="GROEL-like_equatorial_sf"/>
</dbReference>
<dbReference type="EMBL" id="DQ158858">
    <property type="protein sequence ID" value="ABA27383.1"/>
    <property type="molecule type" value="Genomic_DNA"/>
</dbReference>
<dbReference type="Gene3D" id="1.10.560.10">
    <property type="entry name" value="GroEL-like equatorial domain"/>
    <property type="match status" value="1"/>
</dbReference>
<dbReference type="InterPro" id="IPR027410">
    <property type="entry name" value="TCP-1-like_intermed_sf"/>
</dbReference>
<keyword evidence="1" id="KW-0542">Nucleomorph</keyword>
<name>Q3LVY3_BIGNA</name>
<dbReference type="Gene3D" id="3.30.260.10">
    <property type="entry name" value="TCP-1-like chaperonin intermediate domain"/>
    <property type="match status" value="1"/>
</dbReference>
<dbReference type="AlphaFoldDB" id="Q3LVY3"/>
<reference evidence="1 2" key="1">
    <citation type="journal article" date="2006" name="Proc. Natl. Acad. Sci. U.S.A.">
        <title>Complete nucleotide sequence of the chlorarachniophyte nucleomorph: nature's smallest nucleus.</title>
        <authorList>
            <person name="Gilson P.R."/>
            <person name="Su V."/>
            <person name="Slamovits C.H."/>
            <person name="Reith M.E."/>
            <person name="Keeling P.J."/>
            <person name="McFadden G.I."/>
        </authorList>
    </citation>
    <scope>NUCLEOTIDE SEQUENCE [LARGE SCALE GENOMIC DNA]</scope>
    <source>
        <strain evidence="2">CCMP621</strain>
    </source>
</reference>
<dbReference type="Proteomes" id="UP000243425">
    <property type="component" value="Nucleomorph 3"/>
</dbReference>
<geneLocation type="nucleomorph" evidence="1"/>
<dbReference type="Gene3D" id="3.50.7.10">
    <property type="entry name" value="GroEL"/>
    <property type="match status" value="1"/>
</dbReference>
<dbReference type="GeneID" id="5788268"/>
<evidence type="ECO:0000313" key="1">
    <source>
        <dbReference type="EMBL" id="ABA27383.1"/>
    </source>
</evidence>
<evidence type="ECO:0000313" key="2">
    <source>
        <dbReference type="Proteomes" id="UP000243425"/>
    </source>
</evidence>
<sequence>MLTGVLFVSLLKNCIVSVNKNKKNKLLKDVYQLFMKTLGPRGIEKIFIHKDDIYIITDFIKLIQFFFHDNITYYILIRKLKNIRYNYYKNAEVILVQSIEIYKFFNVLIRNKRQIEFIRASTKLIIKKSIKRIMNIVSIRFLNSNKNYFINAVLSICRANFNIILLKTQDIVRFFESFFINWTSSSKKDQPLYTMFTQKKSSYSTQLLYIRGLILDRFRLSENALFLINCRAVLTNFDFIDKKDINIRPTTTKNFDETSSTKYLNSLMNFLKHIKSINACVIITQKKINDILTRLLRSYNIIVISKINHRIYKNLIDISNNRNCRKNFFKLNQNKLLLNSFYIENLKHKKIIGTNHLFIKIKTMSNFICFLVIHYNQNAINKFINEISNMLKGFLDINNNQLYLPRLNRLFLILSLILFKRILSRKNTNSYEIDNDYSQLFLKLARIFTETTGRIFLNEFLDIVSTERIFRNTTHFKRFINKSLNIFQDRRYGNVDLLDAKSFSRSIKISFSTAFEMIQLADNFLELTNE</sequence>